<name>W7MBY6_GIBM7</name>
<evidence type="ECO:0000313" key="2">
    <source>
        <dbReference type="Proteomes" id="UP000009096"/>
    </source>
</evidence>
<reference evidence="1 2" key="1">
    <citation type="journal article" date="2010" name="Nature">
        <title>Comparative genomics reveals mobile pathogenicity chromosomes in Fusarium.</title>
        <authorList>
            <person name="Ma L.J."/>
            <person name="van der Does H.C."/>
            <person name="Borkovich K.A."/>
            <person name="Coleman J.J."/>
            <person name="Daboussi M.J."/>
            <person name="Di Pietro A."/>
            <person name="Dufresne M."/>
            <person name="Freitag M."/>
            <person name="Grabherr M."/>
            <person name="Henrissat B."/>
            <person name="Houterman P.M."/>
            <person name="Kang S."/>
            <person name="Shim W.B."/>
            <person name="Woloshuk C."/>
            <person name="Xie X."/>
            <person name="Xu J.R."/>
            <person name="Antoniw J."/>
            <person name="Baker S.E."/>
            <person name="Bluhm B.H."/>
            <person name="Breakspear A."/>
            <person name="Brown D.W."/>
            <person name="Butchko R.A."/>
            <person name="Chapman S."/>
            <person name="Coulson R."/>
            <person name="Coutinho P.M."/>
            <person name="Danchin E.G."/>
            <person name="Diener A."/>
            <person name="Gale L.R."/>
            <person name="Gardiner D.M."/>
            <person name="Goff S."/>
            <person name="Hammond-Kosack K.E."/>
            <person name="Hilburn K."/>
            <person name="Hua-Van A."/>
            <person name="Jonkers W."/>
            <person name="Kazan K."/>
            <person name="Kodira C.D."/>
            <person name="Koehrsen M."/>
            <person name="Kumar L."/>
            <person name="Lee Y.H."/>
            <person name="Li L."/>
            <person name="Manners J.M."/>
            <person name="Miranda-Saavedra D."/>
            <person name="Mukherjee M."/>
            <person name="Park G."/>
            <person name="Park J."/>
            <person name="Park S.Y."/>
            <person name="Proctor R.H."/>
            <person name="Regev A."/>
            <person name="Ruiz-Roldan M.C."/>
            <person name="Sain D."/>
            <person name="Sakthikumar S."/>
            <person name="Sykes S."/>
            <person name="Schwartz D.C."/>
            <person name="Turgeon B.G."/>
            <person name="Wapinski I."/>
            <person name="Yoder O."/>
            <person name="Young S."/>
            <person name="Zeng Q."/>
            <person name="Zhou S."/>
            <person name="Galagan J."/>
            <person name="Cuomo C.A."/>
            <person name="Kistler H.C."/>
            <person name="Rep M."/>
        </authorList>
    </citation>
    <scope>NUCLEOTIDE SEQUENCE [LARGE SCALE GENOMIC DNA]</scope>
    <source>
        <strain evidence="2">M3125 / FGSC 7600</strain>
    </source>
</reference>
<dbReference type="AlphaFoldDB" id="W7MBY6"/>
<dbReference type="RefSeq" id="XP_018755199.1">
    <property type="nucleotide sequence ID" value="XM_018905627.1"/>
</dbReference>
<dbReference type="EMBL" id="DS022252">
    <property type="protein sequence ID" value="EWG49008.1"/>
    <property type="molecule type" value="Genomic_DNA"/>
</dbReference>
<organism evidence="1 2">
    <name type="scientific">Gibberella moniliformis (strain M3125 / FGSC 7600)</name>
    <name type="common">Maize ear and stalk rot fungus</name>
    <name type="synonym">Fusarium verticillioides</name>
    <dbReference type="NCBI Taxonomy" id="334819"/>
    <lineage>
        <taxon>Eukaryota</taxon>
        <taxon>Fungi</taxon>
        <taxon>Dikarya</taxon>
        <taxon>Ascomycota</taxon>
        <taxon>Pezizomycotina</taxon>
        <taxon>Sordariomycetes</taxon>
        <taxon>Hypocreomycetidae</taxon>
        <taxon>Hypocreales</taxon>
        <taxon>Nectriaceae</taxon>
        <taxon>Fusarium</taxon>
        <taxon>Fusarium fujikuroi species complex</taxon>
    </lineage>
</organism>
<accession>W7MBY6</accession>
<dbReference type="KEGG" id="fvr:FVEG_16383"/>
<sequence length="67" mass="6860">MAPIFAAAWADCSTSVRSSALAAVVRRASNVSLSAGQIMGKYTCGGVAQGAKNAYGNGYLSVHIRKP</sequence>
<proteinExistence type="predicted"/>
<dbReference type="EMBL" id="CM000587">
    <property type="protein sequence ID" value="EWG49008.1"/>
    <property type="molecule type" value="Genomic_DNA"/>
</dbReference>
<evidence type="ECO:0000313" key="1">
    <source>
        <dbReference type="EMBL" id="EWG49008.1"/>
    </source>
</evidence>
<dbReference type="Proteomes" id="UP000009096">
    <property type="component" value="Chromosome 10"/>
</dbReference>
<dbReference type="VEuPathDB" id="FungiDB:FVEG_16383"/>
<gene>
    <name evidence="1" type="ORF">FVEG_16383</name>
</gene>
<dbReference type="GeneID" id="30073259"/>
<keyword evidence="2" id="KW-1185">Reference proteome</keyword>
<protein>
    <submittedName>
        <fullName evidence="1">Uncharacterized protein</fullName>
    </submittedName>
</protein>